<dbReference type="PANTHER" id="PTHR13696:SF96">
    <property type="entry name" value="COBQ_COBB_MIND_PARA NUCLEOTIDE BINDING DOMAIN-CONTAINING PROTEIN"/>
    <property type="match status" value="1"/>
</dbReference>
<evidence type="ECO:0000313" key="2">
    <source>
        <dbReference type="EMBL" id="XBO40366.1"/>
    </source>
</evidence>
<dbReference type="Pfam" id="PF01656">
    <property type="entry name" value="CbiA"/>
    <property type="match status" value="1"/>
</dbReference>
<dbReference type="PANTHER" id="PTHR13696">
    <property type="entry name" value="P-LOOP CONTAINING NUCLEOSIDE TRIPHOSPHATE HYDROLASE"/>
    <property type="match status" value="1"/>
</dbReference>
<dbReference type="EMBL" id="CP157484">
    <property type="protein sequence ID" value="XBO40366.1"/>
    <property type="molecule type" value="Genomic_DNA"/>
</dbReference>
<accession>A0AAU7JIZ0</accession>
<dbReference type="InterPro" id="IPR050678">
    <property type="entry name" value="DNA_Partitioning_ATPase"/>
</dbReference>
<dbReference type="PIRSF" id="PIRSF009320">
    <property type="entry name" value="Nuc_binding_HP_1000"/>
    <property type="match status" value="1"/>
</dbReference>
<dbReference type="SUPFAM" id="SSF52540">
    <property type="entry name" value="P-loop containing nucleoside triphosphate hydrolases"/>
    <property type="match status" value="1"/>
</dbReference>
<sequence>MITVIGGAKGGTGKSTVATNLAVMNARQGADVLLVDADEQATATDFTLMRNQTLAQGAGYTCVSLTGRALATELRRLAPKYDRIVIDLGGGNQASQRGALALADVCLLPFGPRSFDVWTLQRAADVIDEARALNPGLKALAFLNRADAQGADNESAGAIIRAQPSLTFIPTPLVNRKSYPRASSVGLGVVEFTPSDAKACAEIEALYEAVFRPPRS</sequence>
<protein>
    <submittedName>
        <fullName evidence="2">AAA family ATPase</fullName>
    </submittedName>
</protein>
<dbReference type="Gene3D" id="3.40.50.300">
    <property type="entry name" value="P-loop containing nucleotide triphosphate hydrolases"/>
    <property type="match status" value="1"/>
</dbReference>
<reference evidence="2" key="1">
    <citation type="submission" date="2024-05" db="EMBL/GenBank/DDBJ databases">
        <authorList>
            <person name="Kim S."/>
            <person name="Heo J."/>
            <person name="Choi H."/>
            <person name="Choi Y."/>
            <person name="Kwon S.-W."/>
            <person name="Kim Y."/>
        </authorList>
    </citation>
    <scope>NUCLEOTIDE SEQUENCE</scope>
    <source>
        <strain evidence="2">KACC 23698</strain>
    </source>
</reference>
<dbReference type="InterPro" id="IPR002586">
    <property type="entry name" value="CobQ/CobB/MinD/ParA_Nub-bd_dom"/>
</dbReference>
<proteinExistence type="predicted"/>
<dbReference type="RefSeq" id="WP_406857222.1">
    <property type="nucleotide sequence ID" value="NZ_CP157484.1"/>
</dbReference>
<dbReference type="AlphaFoldDB" id="A0AAU7JIZ0"/>
<evidence type="ECO:0000259" key="1">
    <source>
        <dbReference type="Pfam" id="PF01656"/>
    </source>
</evidence>
<dbReference type="InterPro" id="IPR027417">
    <property type="entry name" value="P-loop_NTPase"/>
</dbReference>
<feature type="domain" description="CobQ/CobB/MinD/ParA nucleotide binding" evidence="1">
    <location>
        <begin position="4"/>
        <end position="129"/>
    </location>
</feature>
<gene>
    <name evidence="2" type="ORF">ABEG18_06210</name>
</gene>
<dbReference type="CDD" id="cd02042">
    <property type="entry name" value="ParAB_family"/>
    <property type="match status" value="1"/>
</dbReference>
<organism evidence="2">
    <name type="scientific">Alsobacter sp. KACC 23698</name>
    <dbReference type="NCBI Taxonomy" id="3149229"/>
    <lineage>
        <taxon>Bacteria</taxon>
        <taxon>Pseudomonadati</taxon>
        <taxon>Pseudomonadota</taxon>
        <taxon>Alphaproteobacteria</taxon>
        <taxon>Hyphomicrobiales</taxon>
        <taxon>Alsobacteraceae</taxon>
        <taxon>Alsobacter</taxon>
    </lineage>
</organism>
<name>A0AAU7JIZ0_9HYPH</name>